<feature type="compositionally biased region" description="Basic and acidic residues" evidence="1">
    <location>
        <begin position="601"/>
        <end position="610"/>
    </location>
</feature>
<accession>A0A7J7KJ71</accession>
<name>A0A7J7KJ71_BUGNE</name>
<gene>
    <name evidence="2" type="ORF">EB796_004234</name>
</gene>
<protein>
    <submittedName>
        <fullName evidence="2">Uncharacterized protein</fullName>
    </submittedName>
</protein>
<proteinExistence type="predicted"/>
<reference evidence="2" key="1">
    <citation type="submission" date="2020-06" db="EMBL/GenBank/DDBJ databases">
        <title>Draft genome of Bugula neritina, a colonial animal packing powerful symbionts and potential medicines.</title>
        <authorList>
            <person name="Rayko M."/>
        </authorList>
    </citation>
    <scope>NUCLEOTIDE SEQUENCE [LARGE SCALE GENOMIC DNA]</scope>
    <source>
        <strain evidence="2">Kwan_BN1</strain>
    </source>
</reference>
<organism evidence="2 3">
    <name type="scientific">Bugula neritina</name>
    <name type="common">Brown bryozoan</name>
    <name type="synonym">Sertularia neritina</name>
    <dbReference type="NCBI Taxonomy" id="10212"/>
    <lineage>
        <taxon>Eukaryota</taxon>
        <taxon>Metazoa</taxon>
        <taxon>Spiralia</taxon>
        <taxon>Lophotrochozoa</taxon>
        <taxon>Bryozoa</taxon>
        <taxon>Gymnolaemata</taxon>
        <taxon>Cheilostomatida</taxon>
        <taxon>Flustrina</taxon>
        <taxon>Buguloidea</taxon>
        <taxon>Bugulidae</taxon>
        <taxon>Bugula</taxon>
    </lineage>
</organism>
<dbReference type="EMBL" id="VXIV02000567">
    <property type="protein sequence ID" value="KAF6037456.1"/>
    <property type="molecule type" value="Genomic_DNA"/>
</dbReference>
<sequence>MDYNSIHCALCSDTKSKSKTSELEKEAVLNSSLGAGDFFNCHLTPPLCGSSSRSTSMYTANSSSMAEFSSTAVSQGSAKNVCNDAAGDASINQDTCCLNSASDSACMSLVIDHQPTLSNIQIDAEVKSLNELADVNFDRLSNAISPMGSPVGSVAQELSSLPDPTSPQPADIKTLRQLFEGFDPPSCSESVGLCRRPVTPVSFTVNTQATQTEEFLMKSGDITSGVTKSSQTSPQSADSIAACKEWILERTAGSVTLVDRAIQTFKPFEKYSVTARLPNSDSNFTSLLPRQPISSRLPVRDTVPVAPTFIPPVWTANPPQWKGRGFRPIKRFADLESAMASRREAVDPYTTDDSLVSIPNTSHSSALHNISDRPSVVEQAKYFKFGGRKAEQPQVAEPVQEPVIEVAGCTGGKLGGAKRSGTSTPEPFQVGKLFDFWHSRQQQEAGNAEMNSAVTCSKNRAAGWSRRPESMRSFSNRGFDADQPRSSRSGRWNVVKSKVFSPRGGQCAVKSPHLSRANTFNSVESRPVSSQFHSTNLSFTPNTTLRTNDSARWTESDSCTSPTAVQYESLAPTNKMVQLWSQVIGAHQSDADQHHQAIDALNSRKMESKMPKGSKKSKVRQKMDVPHTDRLRRTNVVKKCGGSENVLQKPVGTEKSKLLSPRHQNVSKRCKGSNLADRCRAEEAILQANEVRKSLPKISRSSNYINQMEDILMSIKASGWSNIFCLTYE</sequence>
<dbReference type="AlphaFoldDB" id="A0A7J7KJ71"/>
<feature type="region of interest" description="Disordered" evidence="1">
    <location>
        <begin position="601"/>
        <end position="624"/>
    </location>
</feature>
<feature type="region of interest" description="Disordered" evidence="1">
    <location>
        <begin position="467"/>
        <end position="488"/>
    </location>
</feature>
<evidence type="ECO:0000313" key="2">
    <source>
        <dbReference type="EMBL" id="KAF6037456.1"/>
    </source>
</evidence>
<dbReference type="Proteomes" id="UP000593567">
    <property type="component" value="Unassembled WGS sequence"/>
</dbReference>
<evidence type="ECO:0000256" key="1">
    <source>
        <dbReference type="SAM" id="MobiDB-lite"/>
    </source>
</evidence>
<evidence type="ECO:0000313" key="3">
    <source>
        <dbReference type="Proteomes" id="UP000593567"/>
    </source>
</evidence>
<keyword evidence="3" id="KW-1185">Reference proteome</keyword>
<comment type="caution">
    <text evidence="2">The sequence shown here is derived from an EMBL/GenBank/DDBJ whole genome shotgun (WGS) entry which is preliminary data.</text>
</comment>